<feature type="domain" description="Beta-lactamase-related" evidence="1">
    <location>
        <begin position="114"/>
        <end position="365"/>
    </location>
</feature>
<gene>
    <name evidence="2" type="ORF">LEL_08952</name>
</gene>
<keyword evidence="3" id="KW-1185">Reference proteome</keyword>
<dbReference type="SUPFAM" id="SSF56601">
    <property type="entry name" value="beta-lactamase/transpeptidase-like"/>
    <property type="match status" value="1"/>
</dbReference>
<feature type="domain" description="Beta-lactamase-related" evidence="1">
    <location>
        <begin position="23"/>
        <end position="88"/>
    </location>
</feature>
<evidence type="ECO:0000313" key="3">
    <source>
        <dbReference type="Proteomes" id="UP000076881"/>
    </source>
</evidence>
<dbReference type="InterPro" id="IPR001466">
    <property type="entry name" value="Beta-lactam-related"/>
</dbReference>
<protein>
    <submittedName>
        <fullName evidence="2">Beta-lactamase/transpeptidase-like protein</fullName>
    </submittedName>
</protein>
<sequence>MSRLTAEDRAMLQRTIDSYTSKTDGVPGLVCSVVDASGDVIFESASGTRAVRSALPMSHDTVFWIASCTKLLTAIAAMQLVEQAGFSYSFLSMKLKRWSEPIGIMEDANRENDIFGQPLVNQPGEKWEYGVSMDWVGRLIERVTGMSLGAYFEQKICSPLRMRKTTFCPTADMKANLAFLHERTANGQIQLRENGHLLSTPLRASSEEEASSILHSGGAGLFSTPSDYCRMCARLPAVLLELTEAPTEIIAAFLNHGTHLKTGHQLLQRETLNEMLKNQIPEHPNFARNLPPAAKPSFINSAPEMYPQPENEAQGWGLSFFKLLSDGPTGRSAGSIWWSGLANLVWWADVERGIGGVFASQILPFGDPEFFACQAAVEAQLYSALSINAGSEK</sequence>
<accession>A0A168CRZ1</accession>
<dbReference type="OrthoDB" id="428260at2759"/>
<dbReference type="EMBL" id="AZHF01000008">
    <property type="protein sequence ID" value="OAA71717.1"/>
    <property type="molecule type" value="Genomic_DNA"/>
</dbReference>
<comment type="caution">
    <text evidence="2">The sequence shown here is derived from an EMBL/GenBank/DDBJ whole genome shotgun (WGS) entry which is preliminary data.</text>
</comment>
<dbReference type="PANTHER" id="PTHR43283:SF3">
    <property type="entry name" value="BETA-LACTAMASE FAMILY PROTEIN (AFU_ORTHOLOGUE AFUA_5G07500)"/>
    <property type="match status" value="1"/>
</dbReference>
<dbReference type="InterPro" id="IPR012338">
    <property type="entry name" value="Beta-lactam/transpept-like"/>
</dbReference>
<dbReference type="Pfam" id="PF00144">
    <property type="entry name" value="Beta-lactamase"/>
    <property type="match status" value="2"/>
</dbReference>
<reference evidence="2 3" key="1">
    <citation type="journal article" date="2016" name="Genome Biol. Evol.">
        <title>Divergent and convergent evolution of fungal pathogenicity.</title>
        <authorList>
            <person name="Shang Y."/>
            <person name="Xiao G."/>
            <person name="Zheng P."/>
            <person name="Cen K."/>
            <person name="Zhan S."/>
            <person name="Wang C."/>
        </authorList>
    </citation>
    <scope>NUCLEOTIDE SEQUENCE [LARGE SCALE GENOMIC DNA]</scope>
    <source>
        <strain evidence="2 3">RCEF 1005</strain>
    </source>
</reference>
<evidence type="ECO:0000313" key="2">
    <source>
        <dbReference type="EMBL" id="OAA71717.1"/>
    </source>
</evidence>
<dbReference type="PANTHER" id="PTHR43283">
    <property type="entry name" value="BETA-LACTAMASE-RELATED"/>
    <property type="match status" value="1"/>
</dbReference>
<organism evidence="2 3">
    <name type="scientific">Akanthomyces lecanii RCEF 1005</name>
    <dbReference type="NCBI Taxonomy" id="1081108"/>
    <lineage>
        <taxon>Eukaryota</taxon>
        <taxon>Fungi</taxon>
        <taxon>Dikarya</taxon>
        <taxon>Ascomycota</taxon>
        <taxon>Pezizomycotina</taxon>
        <taxon>Sordariomycetes</taxon>
        <taxon>Hypocreomycetidae</taxon>
        <taxon>Hypocreales</taxon>
        <taxon>Cordycipitaceae</taxon>
        <taxon>Akanthomyces</taxon>
        <taxon>Cordyceps confragosa</taxon>
    </lineage>
</organism>
<proteinExistence type="predicted"/>
<dbReference type="STRING" id="1081108.A0A168CRZ1"/>
<dbReference type="Proteomes" id="UP000076881">
    <property type="component" value="Unassembled WGS sequence"/>
</dbReference>
<name>A0A168CRZ1_CORDF</name>
<dbReference type="InterPro" id="IPR050789">
    <property type="entry name" value="Diverse_Enzym_Activities"/>
</dbReference>
<dbReference type="Gene3D" id="3.40.710.10">
    <property type="entry name" value="DD-peptidase/beta-lactamase superfamily"/>
    <property type="match status" value="2"/>
</dbReference>
<evidence type="ECO:0000259" key="1">
    <source>
        <dbReference type="Pfam" id="PF00144"/>
    </source>
</evidence>
<dbReference type="AlphaFoldDB" id="A0A168CRZ1"/>